<dbReference type="AlphaFoldDB" id="A0A094X4X7"/>
<dbReference type="Proteomes" id="UP000029452">
    <property type="component" value="Unassembled WGS sequence"/>
</dbReference>
<accession>A0A094X4X7</accession>
<gene>
    <name evidence="1" type="ORF">LptCag_0217</name>
</gene>
<protein>
    <submittedName>
        <fullName evidence="1">Uncharacterized protein</fullName>
    </submittedName>
</protein>
<dbReference type="EMBL" id="JPGK01000006">
    <property type="protein sequence ID" value="KGA93604.1"/>
    <property type="molecule type" value="Genomic_DNA"/>
</dbReference>
<evidence type="ECO:0000313" key="1">
    <source>
        <dbReference type="EMBL" id="KGA93604.1"/>
    </source>
</evidence>
<comment type="caution">
    <text evidence="1">The sequence shown here is derived from an EMBL/GenBank/DDBJ whole genome shotgun (WGS) entry which is preliminary data.</text>
</comment>
<organism evidence="1 2">
    <name type="scientific">Leptospirillum ferriphilum</name>
    <dbReference type="NCBI Taxonomy" id="178606"/>
    <lineage>
        <taxon>Bacteria</taxon>
        <taxon>Pseudomonadati</taxon>
        <taxon>Nitrospirota</taxon>
        <taxon>Nitrospiria</taxon>
        <taxon>Nitrospirales</taxon>
        <taxon>Nitrospiraceae</taxon>
        <taxon>Leptospirillum</taxon>
    </lineage>
</organism>
<proteinExistence type="predicted"/>
<reference evidence="1 2" key="1">
    <citation type="submission" date="2014-06" db="EMBL/GenBank/DDBJ databases">
        <title>Draft genome sequence of iron oxidizing acidophile Leptospirillum ferriphilum DSM14647.</title>
        <authorList>
            <person name="Cardenas J.P."/>
            <person name="Lazcano M."/>
            <person name="Ossandon F.J."/>
            <person name="Corbett M."/>
            <person name="Holmes D.S."/>
            <person name="Watkin E."/>
        </authorList>
    </citation>
    <scope>NUCLEOTIDE SEQUENCE [LARGE SCALE GENOMIC DNA]</scope>
    <source>
        <strain evidence="1 2">DSM 14647</strain>
    </source>
</reference>
<name>A0A094X4X7_9BACT</name>
<dbReference type="RefSeq" id="WP_161781750.1">
    <property type="nucleotide sequence ID" value="NZ_JBPKCJ010000005.1"/>
</dbReference>
<evidence type="ECO:0000313" key="2">
    <source>
        <dbReference type="Proteomes" id="UP000029452"/>
    </source>
</evidence>
<sequence length="58" mass="6978">MRTEQQHYVFNNTEDQAEFDRLRLLERPSIQKPDSSWRMSGSQRAGIVWKWVQEQVPS</sequence>